<dbReference type="Pfam" id="PF02518">
    <property type="entry name" value="HATPase_c"/>
    <property type="match status" value="1"/>
</dbReference>
<proteinExistence type="predicted"/>
<keyword evidence="14 17" id="KW-0472">Membrane</keyword>
<evidence type="ECO:0000256" key="14">
    <source>
        <dbReference type="ARBA" id="ARBA00023136"/>
    </source>
</evidence>
<feature type="transmembrane region" description="Helical" evidence="17">
    <location>
        <begin position="6"/>
        <end position="33"/>
    </location>
</feature>
<evidence type="ECO:0000256" key="6">
    <source>
        <dbReference type="ARBA" id="ARBA00022553"/>
    </source>
</evidence>
<dbReference type="PROSITE" id="PS50113">
    <property type="entry name" value="PAC"/>
    <property type="match status" value="1"/>
</dbReference>
<evidence type="ECO:0000256" key="8">
    <source>
        <dbReference type="ARBA" id="ARBA00022692"/>
    </source>
</evidence>
<evidence type="ECO:0000256" key="16">
    <source>
        <dbReference type="ARBA" id="ARBA00073143"/>
    </source>
</evidence>
<evidence type="ECO:0000256" key="12">
    <source>
        <dbReference type="ARBA" id="ARBA00022989"/>
    </source>
</evidence>
<dbReference type="InterPro" id="IPR000014">
    <property type="entry name" value="PAS"/>
</dbReference>
<dbReference type="PROSITE" id="PS50109">
    <property type="entry name" value="HIS_KIN"/>
    <property type="match status" value="1"/>
</dbReference>
<organism evidence="20 21">
    <name type="scientific">Chenggangzhangella methanolivorans</name>
    <dbReference type="NCBI Taxonomy" id="1437009"/>
    <lineage>
        <taxon>Bacteria</taxon>
        <taxon>Pseudomonadati</taxon>
        <taxon>Pseudomonadota</taxon>
        <taxon>Alphaproteobacteria</taxon>
        <taxon>Hyphomicrobiales</taxon>
        <taxon>Methylopilaceae</taxon>
        <taxon>Chenggangzhangella</taxon>
    </lineage>
</organism>
<dbReference type="SMART" id="SM00387">
    <property type="entry name" value="HATPase_c"/>
    <property type="match status" value="1"/>
</dbReference>
<dbReference type="SUPFAM" id="SSF55785">
    <property type="entry name" value="PYP-like sensor domain (PAS domain)"/>
    <property type="match status" value="1"/>
</dbReference>
<dbReference type="NCBIfam" id="TIGR00229">
    <property type="entry name" value="sensory_box"/>
    <property type="match status" value="1"/>
</dbReference>
<dbReference type="PANTHER" id="PTHR43065:SF10">
    <property type="entry name" value="PEROXIDE STRESS-ACTIVATED HISTIDINE KINASE MAK3"/>
    <property type="match status" value="1"/>
</dbReference>
<dbReference type="InterPro" id="IPR004358">
    <property type="entry name" value="Sig_transdc_His_kin-like_C"/>
</dbReference>
<dbReference type="EC" id="2.7.13.3" evidence="3"/>
<dbReference type="AlphaFoldDB" id="A0A9E6RE56"/>
<evidence type="ECO:0000256" key="4">
    <source>
        <dbReference type="ARBA" id="ARBA00022475"/>
    </source>
</evidence>
<accession>A0A9E6RE56</accession>
<dbReference type="InterPro" id="IPR003661">
    <property type="entry name" value="HisK_dim/P_dom"/>
</dbReference>
<dbReference type="PANTHER" id="PTHR43065">
    <property type="entry name" value="SENSOR HISTIDINE KINASE"/>
    <property type="match status" value="1"/>
</dbReference>
<evidence type="ECO:0000256" key="10">
    <source>
        <dbReference type="ARBA" id="ARBA00022777"/>
    </source>
</evidence>
<feature type="transmembrane region" description="Helical" evidence="17">
    <location>
        <begin position="45"/>
        <end position="62"/>
    </location>
</feature>
<dbReference type="InterPro" id="IPR005467">
    <property type="entry name" value="His_kinase_dom"/>
</dbReference>
<evidence type="ECO:0000256" key="7">
    <source>
        <dbReference type="ARBA" id="ARBA00022679"/>
    </source>
</evidence>
<dbReference type="GO" id="GO:0000155">
    <property type="term" value="F:phosphorelay sensor kinase activity"/>
    <property type="evidence" value="ECO:0007669"/>
    <property type="project" value="InterPro"/>
</dbReference>
<dbReference type="PRINTS" id="PR00344">
    <property type="entry name" value="BCTRLSENSOR"/>
</dbReference>
<keyword evidence="12 17" id="KW-1133">Transmembrane helix</keyword>
<dbReference type="SUPFAM" id="SSF47384">
    <property type="entry name" value="Homodimeric domain of signal transducing histidine kinase"/>
    <property type="match status" value="1"/>
</dbReference>
<evidence type="ECO:0000256" key="1">
    <source>
        <dbReference type="ARBA" id="ARBA00000085"/>
    </source>
</evidence>
<dbReference type="Proteomes" id="UP000825701">
    <property type="component" value="Chromosome"/>
</dbReference>
<comment type="subcellular location">
    <subcellularLocation>
        <location evidence="2">Cell inner membrane</location>
        <topology evidence="2">Multi-pass membrane protein</topology>
    </subcellularLocation>
</comment>
<evidence type="ECO:0000259" key="19">
    <source>
        <dbReference type="PROSITE" id="PS50113"/>
    </source>
</evidence>
<evidence type="ECO:0000256" key="13">
    <source>
        <dbReference type="ARBA" id="ARBA00023012"/>
    </source>
</evidence>
<comment type="function">
    <text evidence="15">Member of the two-component regulatory system DctB/DctD involved in the transport of C4-dicarboxylates. DctB functions as a membrane-associated protein kinase that phosphorylates DctD in response to environmental signals.</text>
</comment>
<keyword evidence="4" id="KW-1003">Cell membrane</keyword>
<feature type="domain" description="Histidine kinase" evidence="18">
    <location>
        <begin position="286"/>
        <end position="499"/>
    </location>
</feature>
<dbReference type="EMBL" id="CP081869">
    <property type="protein sequence ID" value="QZO02325.1"/>
    <property type="molecule type" value="Genomic_DNA"/>
</dbReference>
<feature type="domain" description="PAC" evidence="19">
    <location>
        <begin position="216"/>
        <end position="266"/>
    </location>
</feature>
<keyword evidence="9" id="KW-0547">Nucleotide-binding</keyword>
<keyword evidence="5" id="KW-0997">Cell inner membrane</keyword>
<dbReference type="Gene3D" id="3.30.450.20">
    <property type="entry name" value="PAS domain"/>
    <property type="match status" value="1"/>
</dbReference>
<keyword evidence="13" id="KW-0902">Two-component regulatory system</keyword>
<gene>
    <name evidence="20" type="ORF">K6K41_10140</name>
</gene>
<dbReference type="SMART" id="SM00388">
    <property type="entry name" value="HisKA"/>
    <property type="match status" value="1"/>
</dbReference>
<dbReference type="Gene3D" id="1.10.287.130">
    <property type="match status" value="1"/>
</dbReference>
<sequence>MRAMALVLGSAIFVVDTFTPLEGAVAVLYVLVVLIAARSGLTDDLFIASACVVMLTVVAYLWSHGPAPTSSSLMRAGVSLAAIGIASVLAYRNVMATQSLLKANDALRKSEQRYRRMFATSRIGVLEEDWSPLRRMLDGFDFRTTAELARHIGEHPEMIAEAKRFPQIVAANPEAHQMLGKAPDTSSLGSIDRLLAPTDRTFEGALLAFASGAPSFEGETEILRSDGSTIPVLFSLTFPNGSDEDAVLAFMIDISERKHAQEAMLAAQAELAHAARVATLGELTASITHEVNQPLTAIVTSGNAALRWLNRDEPDLPEAIASVTHAVSEGKRASAIVHRIRTFLTKTPIEHAPLDLREVLNDAARLVERDLSQHNVVLRLAIARDLPAVSGDAVELQQVVVNLLLNAAQAMSETRGRRVTTLTASRLADGVQVVIADSGPGISGDLEDLFRPFFTTKANGMGMGLAICRSIVTSHGGRLWASSEKGEGAKFHFVLPKAN</sequence>
<evidence type="ECO:0000256" key="3">
    <source>
        <dbReference type="ARBA" id="ARBA00012438"/>
    </source>
</evidence>
<evidence type="ECO:0000256" key="15">
    <source>
        <dbReference type="ARBA" id="ARBA00059004"/>
    </source>
</evidence>
<evidence type="ECO:0000313" key="20">
    <source>
        <dbReference type="EMBL" id="QZO02325.1"/>
    </source>
</evidence>
<feature type="transmembrane region" description="Helical" evidence="17">
    <location>
        <begin position="74"/>
        <end position="91"/>
    </location>
</feature>
<evidence type="ECO:0000256" key="11">
    <source>
        <dbReference type="ARBA" id="ARBA00022840"/>
    </source>
</evidence>
<dbReference type="SUPFAM" id="SSF55874">
    <property type="entry name" value="ATPase domain of HSP90 chaperone/DNA topoisomerase II/histidine kinase"/>
    <property type="match status" value="1"/>
</dbReference>
<keyword evidence="21" id="KW-1185">Reference proteome</keyword>
<dbReference type="GO" id="GO:0005524">
    <property type="term" value="F:ATP binding"/>
    <property type="evidence" value="ECO:0007669"/>
    <property type="project" value="UniProtKB-KW"/>
</dbReference>
<dbReference type="InterPro" id="IPR003594">
    <property type="entry name" value="HATPase_dom"/>
</dbReference>
<dbReference type="GO" id="GO:0005886">
    <property type="term" value="C:plasma membrane"/>
    <property type="evidence" value="ECO:0007669"/>
    <property type="project" value="UniProtKB-SubCell"/>
</dbReference>
<dbReference type="CDD" id="cd00082">
    <property type="entry name" value="HisKA"/>
    <property type="match status" value="1"/>
</dbReference>
<evidence type="ECO:0000259" key="18">
    <source>
        <dbReference type="PROSITE" id="PS50109"/>
    </source>
</evidence>
<dbReference type="InterPro" id="IPR035965">
    <property type="entry name" value="PAS-like_dom_sf"/>
</dbReference>
<keyword evidence="6" id="KW-0597">Phosphoprotein</keyword>
<dbReference type="FunFam" id="1.10.287.130:FF:000049">
    <property type="entry name" value="C4-dicarboxylate transport sensor protein DctB"/>
    <property type="match status" value="1"/>
</dbReference>
<dbReference type="KEGG" id="cmet:K6K41_10140"/>
<evidence type="ECO:0000313" key="21">
    <source>
        <dbReference type="Proteomes" id="UP000825701"/>
    </source>
</evidence>
<keyword evidence="10" id="KW-0418">Kinase</keyword>
<keyword evidence="8 17" id="KW-0812">Transmembrane</keyword>
<evidence type="ECO:0000256" key="17">
    <source>
        <dbReference type="SAM" id="Phobius"/>
    </source>
</evidence>
<dbReference type="InterPro" id="IPR000700">
    <property type="entry name" value="PAS-assoc_C"/>
</dbReference>
<protein>
    <recommendedName>
        <fullName evidence="16">C4-dicarboxylate transport sensor protein DctB</fullName>
        <ecNumber evidence="3">2.7.13.3</ecNumber>
    </recommendedName>
</protein>
<reference evidence="20" key="1">
    <citation type="submission" date="2021-08" db="EMBL/GenBank/DDBJ databases">
        <authorList>
            <person name="Zhang H."/>
            <person name="Xu M."/>
            <person name="Yu Z."/>
            <person name="Yang L."/>
            <person name="Cai Y."/>
        </authorList>
    </citation>
    <scope>NUCLEOTIDE SEQUENCE</scope>
    <source>
        <strain evidence="20">CHL1</strain>
    </source>
</reference>
<comment type="catalytic activity">
    <reaction evidence="1">
        <text>ATP + protein L-histidine = ADP + protein N-phospho-L-histidine.</text>
        <dbReference type="EC" id="2.7.13.3"/>
    </reaction>
</comment>
<dbReference type="InterPro" id="IPR036890">
    <property type="entry name" value="HATPase_C_sf"/>
</dbReference>
<dbReference type="CDD" id="cd00130">
    <property type="entry name" value="PAS"/>
    <property type="match status" value="1"/>
</dbReference>
<evidence type="ECO:0000256" key="9">
    <source>
        <dbReference type="ARBA" id="ARBA00022741"/>
    </source>
</evidence>
<evidence type="ECO:0000256" key="5">
    <source>
        <dbReference type="ARBA" id="ARBA00022519"/>
    </source>
</evidence>
<keyword evidence="7" id="KW-0808">Transferase</keyword>
<dbReference type="InterPro" id="IPR036097">
    <property type="entry name" value="HisK_dim/P_sf"/>
</dbReference>
<dbReference type="Gene3D" id="3.30.565.10">
    <property type="entry name" value="Histidine kinase-like ATPase, C-terminal domain"/>
    <property type="match status" value="1"/>
</dbReference>
<evidence type="ECO:0000256" key="2">
    <source>
        <dbReference type="ARBA" id="ARBA00004429"/>
    </source>
</evidence>
<name>A0A9E6RE56_9HYPH</name>
<keyword evidence="11" id="KW-0067">ATP-binding</keyword>